<dbReference type="GO" id="GO:0051087">
    <property type="term" value="F:protein-folding chaperone binding"/>
    <property type="evidence" value="ECO:0007669"/>
    <property type="project" value="InterPro"/>
</dbReference>
<evidence type="ECO:0008006" key="5">
    <source>
        <dbReference type="Google" id="ProtNLM"/>
    </source>
</evidence>
<feature type="region of interest" description="Disordered" evidence="2">
    <location>
        <begin position="1"/>
        <end position="31"/>
    </location>
</feature>
<evidence type="ECO:0000313" key="4">
    <source>
        <dbReference type="Proteomes" id="UP001497497"/>
    </source>
</evidence>
<keyword evidence="4" id="KW-1185">Reference proteome</keyword>
<dbReference type="SUPFAM" id="SSF63491">
    <property type="entry name" value="BAG domain"/>
    <property type="match status" value="1"/>
</dbReference>
<dbReference type="Gene3D" id="3.10.20.90">
    <property type="entry name" value="Phosphatidylinositol 3-kinase Catalytic Subunit, Chain A, domain 1"/>
    <property type="match status" value="1"/>
</dbReference>
<proteinExistence type="predicted"/>
<reference evidence="3 4" key="1">
    <citation type="submission" date="2024-04" db="EMBL/GenBank/DDBJ databases">
        <authorList>
            <consortium name="Genoscope - CEA"/>
            <person name="William W."/>
        </authorList>
    </citation>
    <scope>NUCLEOTIDE SEQUENCE [LARGE SCALE GENOMIC DNA]</scope>
</reference>
<evidence type="ECO:0000256" key="1">
    <source>
        <dbReference type="SAM" id="Coils"/>
    </source>
</evidence>
<name>A0AAV2I1E8_LYMST</name>
<dbReference type="Proteomes" id="UP001497497">
    <property type="component" value="Unassembled WGS sequence"/>
</dbReference>
<sequence>MAGDADRKSSSKLPSLTSKHTQFIRPRKTVDDEPPLNLRIMHGRRHFNIVLKIADNEHGDRITMRHLAEMITCETGIRPRDQQFYFKNLTWRNPDMGPWSPALRDMGFKNGDKIQLVTFHQPYPDWEEMNTLESLEKEVNKADGNLRRLFYNLQGVHEGFVQGNNQLMALTCLKRSFEDLKEKLMEKLKALNSINFDHRNVLGQAKRRELVDHAQRQIDKCTDVSTTIFHKLAQAHYASNVGRVFPRDQRLFPSQNKWRNSLIL</sequence>
<feature type="coiled-coil region" evidence="1">
    <location>
        <begin position="132"/>
        <end position="194"/>
    </location>
</feature>
<organism evidence="3 4">
    <name type="scientific">Lymnaea stagnalis</name>
    <name type="common">Great pond snail</name>
    <name type="synonym">Helix stagnalis</name>
    <dbReference type="NCBI Taxonomy" id="6523"/>
    <lineage>
        <taxon>Eukaryota</taxon>
        <taxon>Metazoa</taxon>
        <taxon>Spiralia</taxon>
        <taxon>Lophotrochozoa</taxon>
        <taxon>Mollusca</taxon>
        <taxon>Gastropoda</taxon>
        <taxon>Heterobranchia</taxon>
        <taxon>Euthyneura</taxon>
        <taxon>Panpulmonata</taxon>
        <taxon>Hygrophila</taxon>
        <taxon>Lymnaeoidea</taxon>
        <taxon>Lymnaeidae</taxon>
        <taxon>Lymnaea</taxon>
    </lineage>
</organism>
<dbReference type="AlphaFoldDB" id="A0AAV2I1E8"/>
<comment type="caution">
    <text evidence="3">The sequence shown here is derived from an EMBL/GenBank/DDBJ whole genome shotgun (WGS) entry which is preliminary data.</text>
</comment>
<dbReference type="Gene3D" id="1.20.58.120">
    <property type="entry name" value="BAG domain"/>
    <property type="match status" value="1"/>
</dbReference>
<evidence type="ECO:0000256" key="2">
    <source>
        <dbReference type="SAM" id="MobiDB-lite"/>
    </source>
</evidence>
<evidence type="ECO:0000313" key="3">
    <source>
        <dbReference type="EMBL" id="CAL1540449.1"/>
    </source>
</evidence>
<gene>
    <name evidence="3" type="ORF">GSLYS_00014098001</name>
</gene>
<accession>A0AAV2I1E8</accession>
<dbReference type="InterPro" id="IPR036533">
    <property type="entry name" value="BAG_dom_sf"/>
</dbReference>
<keyword evidence="1" id="KW-0175">Coiled coil</keyword>
<protein>
    <recommendedName>
        <fullName evidence="5">Ubiquitin-like domain-containing protein</fullName>
    </recommendedName>
</protein>
<dbReference type="EMBL" id="CAXITT010000382">
    <property type="protein sequence ID" value="CAL1540449.1"/>
    <property type="molecule type" value="Genomic_DNA"/>
</dbReference>